<dbReference type="EMBL" id="UINC01003712">
    <property type="protein sequence ID" value="SVA08646.1"/>
    <property type="molecule type" value="Genomic_DNA"/>
</dbReference>
<sequence>VDNRLKALEKKLQKIEDYIISLEKLLPLQPSSKGTTKTSTITYTIKKKS</sequence>
<proteinExistence type="predicted"/>
<evidence type="ECO:0000313" key="1">
    <source>
        <dbReference type="EMBL" id="SVA08646.1"/>
    </source>
</evidence>
<organism evidence="1">
    <name type="scientific">marine metagenome</name>
    <dbReference type="NCBI Taxonomy" id="408172"/>
    <lineage>
        <taxon>unclassified sequences</taxon>
        <taxon>metagenomes</taxon>
        <taxon>ecological metagenomes</taxon>
    </lineage>
</organism>
<protein>
    <submittedName>
        <fullName evidence="1">Uncharacterized protein</fullName>
    </submittedName>
</protein>
<reference evidence="1" key="1">
    <citation type="submission" date="2018-05" db="EMBL/GenBank/DDBJ databases">
        <authorList>
            <person name="Lanie J.A."/>
            <person name="Ng W.-L."/>
            <person name="Kazmierczak K.M."/>
            <person name="Andrzejewski T.M."/>
            <person name="Davidsen T.M."/>
            <person name="Wayne K.J."/>
            <person name="Tettelin H."/>
            <person name="Glass J.I."/>
            <person name="Rusch D."/>
            <person name="Podicherti R."/>
            <person name="Tsui H.-C.T."/>
            <person name="Winkler M.E."/>
        </authorList>
    </citation>
    <scope>NUCLEOTIDE SEQUENCE</scope>
</reference>
<accession>A0A381SXE4</accession>
<gene>
    <name evidence="1" type="ORF">METZ01_LOCUS61500</name>
</gene>
<dbReference type="AlphaFoldDB" id="A0A381SXE4"/>
<feature type="non-terminal residue" evidence="1">
    <location>
        <position position="1"/>
    </location>
</feature>
<name>A0A381SXE4_9ZZZZ</name>